<feature type="compositionally biased region" description="Basic and acidic residues" evidence="1">
    <location>
        <begin position="156"/>
        <end position="188"/>
    </location>
</feature>
<dbReference type="AlphaFoldDB" id="A0A813HDA3"/>
<feature type="compositionally biased region" description="Basic and acidic residues" evidence="1">
    <location>
        <begin position="294"/>
        <end position="326"/>
    </location>
</feature>
<name>A0A813HDA3_POLGL</name>
<feature type="compositionally biased region" description="Basic and acidic residues" evidence="1">
    <location>
        <begin position="1"/>
        <end position="11"/>
    </location>
</feature>
<evidence type="ECO:0000313" key="3">
    <source>
        <dbReference type="Proteomes" id="UP000626109"/>
    </source>
</evidence>
<sequence length="522" mass="54632">AKKTAALERARALARAAADGSSERPDNESVAANPGPGPVSGQGSDFQAKKATALDRARALARAAADGSSERPDSGSVGANPGPGPASGQGSDLQDTKARSEDGQDRARRAFEEEKARKKSALERARAKALVAANGSPDRPASDTLGSNPRLGGDLQDAKARSEAGQDRARLAFEEEKARKTMALERAKAKALAAANGSSDPPASDSLGSSPGLSLGRGQGSDCQDAQARSDDGQDRARRAFEEEKARKAMALERARAKARAAGDGSSDRPASDSLGSNPKVVGAREAVSGGALHDAKAKSEAGHDRARRAFEEEKARKASALERARARARAAASGSDGLGLGPNPGLGLGRGRGRGLGFGGFGSWQQGLGGGRGFGGAPQDLGLSPGILVRLDGLKARPELNGCVGTLISLDKAKGRWQVRLEDCREDMLFKEDNLHAVSVDEYEAAQAQAARMDAHLADKLRCPNEHGMVVEIADEVYECDVCEADIDVHTKLLYCQRCDHAICETCSVEMLRKEAMKINK</sequence>
<comment type="caution">
    <text evidence="2">The sequence shown here is derived from an EMBL/GenBank/DDBJ whole genome shotgun (WGS) entry which is preliminary data.</text>
</comment>
<feature type="compositionally biased region" description="Low complexity" evidence="1">
    <location>
        <begin position="190"/>
        <end position="216"/>
    </location>
</feature>
<dbReference type="Proteomes" id="UP000626109">
    <property type="component" value="Unassembled WGS sequence"/>
</dbReference>
<accession>A0A813HDA3</accession>
<feature type="compositionally biased region" description="Basic and acidic residues" evidence="1">
    <location>
        <begin position="228"/>
        <end position="256"/>
    </location>
</feature>
<feature type="compositionally biased region" description="Gly residues" evidence="1">
    <location>
        <begin position="337"/>
        <end position="347"/>
    </location>
</feature>
<feature type="compositionally biased region" description="Basic and acidic residues" evidence="1">
    <location>
        <begin position="94"/>
        <end position="126"/>
    </location>
</feature>
<evidence type="ECO:0000313" key="2">
    <source>
        <dbReference type="EMBL" id="CAE8635905.1"/>
    </source>
</evidence>
<evidence type="ECO:0008006" key="4">
    <source>
        <dbReference type="Google" id="ProtNLM"/>
    </source>
</evidence>
<evidence type="ECO:0000256" key="1">
    <source>
        <dbReference type="SAM" id="MobiDB-lite"/>
    </source>
</evidence>
<dbReference type="EMBL" id="CAJNNW010001189">
    <property type="protein sequence ID" value="CAE8635905.1"/>
    <property type="molecule type" value="Genomic_DNA"/>
</dbReference>
<reference evidence="2" key="1">
    <citation type="submission" date="2021-02" db="EMBL/GenBank/DDBJ databases">
        <authorList>
            <person name="Dougan E. K."/>
            <person name="Rhodes N."/>
            <person name="Thang M."/>
            <person name="Chan C."/>
        </authorList>
    </citation>
    <scope>NUCLEOTIDE SEQUENCE</scope>
</reference>
<proteinExistence type="predicted"/>
<feature type="non-terminal residue" evidence="2">
    <location>
        <position position="1"/>
    </location>
</feature>
<gene>
    <name evidence="2" type="ORF">PGLA2088_LOCUS1516</name>
</gene>
<feature type="region of interest" description="Disordered" evidence="1">
    <location>
        <begin position="1"/>
        <end position="347"/>
    </location>
</feature>
<protein>
    <recommendedName>
        <fullName evidence="4">RING-type domain-containing protein</fullName>
    </recommendedName>
</protein>
<organism evidence="2 3">
    <name type="scientific">Polarella glacialis</name>
    <name type="common">Dinoflagellate</name>
    <dbReference type="NCBI Taxonomy" id="89957"/>
    <lineage>
        <taxon>Eukaryota</taxon>
        <taxon>Sar</taxon>
        <taxon>Alveolata</taxon>
        <taxon>Dinophyceae</taxon>
        <taxon>Suessiales</taxon>
        <taxon>Suessiaceae</taxon>
        <taxon>Polarella</taxon>
    </lineage>
</organism>